<evidence type="ECO:0000256" key="3">
    <source>
        <dbReference type="ARBA" id="ARBA00022475"/>
    </source>
</evidence>
<feature type="transmembrane region" description="Helical" evidence="7">
    <location>
        <begin position="6"/>
        <end position="22"/>
    </location>
</feature>
<comment type="caution">
    <text evidence="11">The sequence shown here is derived from an EMBL/GenBank/DDBJ whole genome shotgun (WGS) entry which is preliminary data.</text>
</comment>
<dbReference type="PANTHER" id="PTHR10590">
    <property type="entry name" value="SODIUM/NUCLEOSIDE COTRANSPORTER"/>
    <property type="match status" value="1"/>
</dbReference>
<evidence type="ECO:0000259" key="10">
    <source>
        <dbReference type="Pfam" id="PF07670"/>
    </source>
</evidence>
<reference evidence="11 12" key="1">
    <citation type="journal article" date="2020" name="Arch. Microbiol.">
        <title>The genome sequence of the giant phototrophic gammaproteobacterium Thiospirillum jenense gives insight into its physiological properties and phylogenetic relationships.</title>
        <authorList>
            <person name="Imhoff J.F."/>
            <person name="Meyer T.E."/>
            <person name="Kyndt J.A."/>
        </authorList>
    </citation>
    <scope>NUCLEOTIDE SEQUENCE [LARGE SCALE GENOMIC DNA]</scope>
    <source>
        <strain evidence="11 12">DSM 216</strain>
    </source>
</reference>
<keyword evidence="6 7" id="KW-0472">Membrane</keyword>
<feature type="domain" description="Concentrative nucleoside transporter N-terminal" evidence="8">
    <location>
        <begin position="9"/>
        <end position="82"/>
    </location>
</feature>
<gene>
    <name evidence="11" type="ORF">HUK38_06475</name>
</gene>
<organism evidence="11 12">
    <name type="scientific">Thiospirillum jenense</name>
    <dbReference type="NCBI Taxonomy" id="1653858"/>
    <lineage>
        <taxon>Bacteria</taxon>
        <taxon>Pseudomonadati</taxon>
        <taxon>Pseudomonadota</taxon>
        <taxon>Gammaproteobacteria</taxon>
        <taxon>Chromatiales</taxon>
        <taxon>Chromatiaceae</taxon>
        <taxon>Thiospirillum</taxon>
    </lineage>
</organism>
<feature type="transmembrane region" description="Helical" evidence="7">
    <location>
        <begin position="210"/>
        <end position="232"/>
    </location>
</feature>
<feature type="transmembrane region" description="Helical" evidence="7">
    <location>
        <begin position="301"/>
        <end position="318"/>
    </location>
</feature>
<dbReference type="Pfam" id="PF07670">
    <property type="entry name" value="Gate"/>
    <property type="match status" value="1"/>
</dbReference>
<feature type="domain" description="Nucleoside transporter/FeoB GTPase Gate" evidence="10">
    <location>
        <begin position="101"/>
        <end position="200"/>
    </location>
</feature>
<accession>A0A839HF73</accession>
<keyword evidence="4 7" id="KW-0812">Transmembrane</keyword>
<evidence type="ECO:0000313" key="11">
    <source>
        <dbReference type="EMBL" id="MBB1125878.1"/>
    </source>
</evidence>
<evidence type="ECO:0000259" key="8">
    <source>
        <dbReference type="Pfam" id="PF01773"/>
    </source>
</evidence>
<dbReference type="AlphaFoldDB" id="A0A839HF73"/>
<comment type="similarity">
    <text evidence="2">Belongs to the concentrative nucleoside transporter (CNT) (TC 2.A.41) family.</text>
</comment>
<evidence type="ECO:0000256" key="6">
    <source>
        <dbReference type="ARBA" id="ARBA00023136"/>
    </source>
</evidence>
<evidence type="ECO:0000256" key="5">
    <source>
        <dbReference type="ARBA" id="ARBA00022989"/>
    </source>
</evidence>
<name>A0A839HF73_9GAMM</name>
<evidence type="ECO:0000256" key="1">
    <source>
        <dbReference type="ARBA" id="ARBA00004651"/>
    </source>
</evidence>
<feature type="transmembrane region" description="Helical" evidence="7">
    <location>
        <begin position="98"/>
        <end position="121"/>
    </location>
</feature>
<dbReference type="GO" id="GO:0005337">
    <property type="term" value="F:nucleoside transmembrane transporter activity"/>
    <property type="evidence" value="ECO:0007669"/>
    <property type="project" value="InterPro"/>
</dbReference>
<feature type="transmembrane region" description="Helical" evidence="7">
    <location>
        <begin position="176"/>
        <end position="198"/>
    </location>
</feature>
<dbReference type="PANTHER" id="PTHR10590:SF4">
    <property type="entry name" value="SOLUTE CARRIER FAMILY 28 MEMBER 3"/>
    <property type="match status" value="1"/>
</dbReference>
<proteinExistence type="inferred from homology"/>
<feature type="transmembrane region" description="Helical" evidence="7">
    <location>
        <begin position="396"/>
        <end position="415"/>
    </location>
</feature>
<dbReference type="Pfam" id="PF07662">
    <property type="entry name" value="Nucleos_tra2_C"/>
    <property type="match status" value="1"/>
</dbReference>
<evidence type="ECO:0000256" key="4">
    <source>
        <dbReference type="ARBA" id="ARBA00022692"/>
    </source>
</evidence>
<feature type="transmembrane region" description="Helical" evidence="7">
    <location>
        <begin position="141"/>
        <end position="164"/>
    </location>
</feature>
<dbReference type="EMBL" id="JABVCQ010000011">
    <property type="protein sequence ID" value="MBB1125878.1"/>
    <property type="molecule type" value="Genomic_DNA"/>
</dbReference>
<dbReference type="RefSeq" id="WP_182583511.1">
    <property type="nucleotide sequence ID" value="NZ_JABVCQ010000011.1"/>
</dbReference>
<dbReference type="Proteomes" id="UP000548632">
    <property type="component" value="Unassembled WGS sequence"/>
</dbReference>
<evidence type="ECO:0000313" key="12">
    <source>
        <dbReference type="Proteomes" id="UP000548632"/>
    </source>
</evidence>
<feature type="transmembrane region" description="Helical" evidence="7">
    <location>
        <begin position="357"/>
        <end position="375"/>
    </location>
</feature>
<feature type="domain" description="Concentrative nucleoside transporter C-terminal" evidence="9">
    <location>
        <begin position="209"/>
        <end position="412"/>
    </location>
</feature>
<evidence type="ECO:0000256" key="2">
    <source>
        <dbReference type="ARBA" id="ARBA00009033"/>
    </source>
</evidence>
<comment type="subcellular location">
    <subcellularLocation>
        <location evidence="1">Cell membrane</location>
        <topology evidence="1">Multi-pass membrane protein</topology>
    </subcellularLocation>
</comment>
<keyword evidence="3" id="KW-1003">Cell membrane</keyword>
<feature type="transmembrane region" description="Helical" evidence="7">
    <location>
        <begin position="252"/>
        <end position="280"/>
    </location>
</feature>
<sequence length="416" mass="44136">MLLSLQSAFGIVIFLTLAWLISEERRHFPRRLVITGLGVQLILAITLLKLPLFKDLFLALNQVLDTLQQATQTGTSFVFGYLSGGTPPFDIINTNASFILAFRVLPLVLVISALSSLLFYWRILPWLVRGISFVLQRTMSIGGAVGLAAAANVFVGMVEAPLFIRPYLAAMNRGELFAVMTCGMATIAGTVMALYASFLMTAVPDALGHILTASLVNAPGALIIAAIMVPLGNTNTAGSLTPPQQARSSIDAVTQGTLAGINLLINIAAMLVVFVALVHLANSLLNLLPDYAGQPFTLQRLLGWFMAPAAWLIGIPWHESMTAGGLLGTKVVLNELLAYLDLAQLPVDALSPRSRLIMTYALCGFANLGSMGILIGGLSSIAPQRRDEIVNLAPKAVLAGTLTTLMTAALVGGLTV</sequence>
<keyword evidence="5 7" id="KW-1133">Transmembrane helix</keyword>
<evidence type="ECO:0000256" key="7">
    <source>
        <dbReference type="SAM" id="Phobius"/>
    </source>
</evidence>
<dbReference type="GO" id="GO:0015293">
    <property type="term" value="F:symporter activity"/>
    <property type="evidence" value="ECO:0007669"/>
    <property type="project" value="TreeGrafter"/>
</dbReference>
<dbReference type="InterPro" id="IPR011642">
    <property type="entry name" value="Gate_dom"/>
</dbReference>
<evidence type="ECO:0000259" key="9">
    <source>
        <dbReference type="Pfam" id="PF07662"/>
    </source>
</evidence>
<dbReference type="InterPro" id="IPR002668">
    <property type="entry name" value="CNT_N_dom"/>
</dbReference>
<keyword evidence="12" id="KW-1185">Reference proteome</keyword>
<protein>
    <submittedName>
        <fullName evidence="11">Nucleoside:proton symporter</fullName>
    </submittedName>
</protein>
<dbReference type="Pfam" id="PF01773">
    <property type="entry name" value="Nucleos_tra2_N"/>
    <property type="match status" value="1"/>
</dbReference>
<dbReference type="GO" id="GO:0005886">
    <property type="term" value="C:plasma membrane"/>
    <property type="evidence" value="ECO:0007669"/>
    <property type="project" value="UniProtKB-SubCell"/>
</dbReference>
<feature type="transmembrane region" description="Helical" evidence="7">
    <location>
        <begin position="34"/>
        <end position="53"/>
    </location>
</feature>
<dbReference type="InterPro" id="IPR011657">
    <property type="entry name" value="CNT_C_dom"/>
</dbReference>
<dbReference type="InterPro" id="IPR008276">
    <property type="entry name" value="C_nuclsd_transpt"/>
</dbReference>